<dbReference type="GO" id="GO:0008104">
    <property type="term" value="P:intracellular protein localization"/>
    <property type="evidence" value="ECO:0007669"/>
    <property type="project" value="TreeGrafter"/>
</dbReference>
<dbReference type="OrthoDB" id="6414788at2759"/>
<dbReference type="InterPro" id="IPR011989">
    <property type="entry name" value="ARM-like"/>
</dbReference>
<evidence type="ECO:0000313" key="2">
    <source>
        <dbReference type="Proteomes" id="UP000887116"/>
    </source>
</evidence>
<dbReference type="GO" id="GO:0005829">
    <property type="term" value="C:cytosol"/>
    <property type="evidence" value="ECO:0007669"/>
    <property type="project" value="GOC"/>
</dbReference>
<dbReference type="EMBL" id="BMAO01017479">
    <property type="protein sequence ID" value="GFR15970.1"/>
    <property type="molecule type" value="Genomic_DNA"/>
</dbReference>
<accession>A0A8X6LN77</accession>
<dbReference type="GO" id="GO:0042147">
    <property type="term" value="P:retrograde transport, endosome to Golgi"/>
    <property type="evidence" value="ECO:0007669"/>
    <property type="project" value="TreeGrafter"/>
</dbReference>
<reference evidence="1" key="1">
    <citation type="submission" date="2020-07" db="EMBL/GenBank/DDBJ databases">
        <title>Multicomponent nature underlies the extraordinary mechanical properties of spider dragline silk.</title>
        <authorList>
            <person name="Kono N."/>
            <person name="Nakamura H."/>
            <person name="Mori M."/>
            <person name="Yoshida Y."/>
            <person name="Ohtoshi R."/>
            <person name="Malay A.D."/>
            <person name="Moran D.A.P."/>
            <person name="Tomita M."/>
            <person name="Numata K."/>
            <person name="Arakawa K."/>
        </authorList>
    </citation>
    <scope>NUCLEOTIDE SEQUENCE</scope>
</reference>
<evidence type="ECO:0000313" key="1">
    <source>
        <dbReference type="EMBL" id="GFR15970.1"/>
    </source>
</evidence>
<dbReference type="Gene3D" id="1.25.10.10">
    <property type="entry name" value="Leucine-rich Repeat Variant"/>
    <property type="match status" value="1"/>
</dbReference>
<organism evidence="1 2">
    <name type="scientific">Trichonephila clavata</name>
    <name type="common">Joro spider</name>
    <name type="synonym">Nephila clavata</name>
    <dbReference type="NCBI Taxonomy" id="2740835"/>
    <lineage>
        <taxon>Eukaryota</taxon>
        <taxon>Metazoa</taxon>
        <taxon>Ecdysozoa</taxon>
        <taxon>Arthropoda</taxon>
        <taxon>Chelicerata</taxon>
        <taxon>Arachnida</taxon>
        <taxon>Araneae</taxon>
        <taxon>Araneomorphae</taxon>
        <taxon>Entelegynae</taxon>
        <taxon>Araneoidea</taxon>
        <taxon>Nephilidae</taxon>
        <taxon>Trichonephila</taxon>
    </lineage>
</organism>
<dbReference type="Proteomes" id="UP000887116">
    <property type="component" value="Unassembled WGS sequence"/>
</dbReference>
<keyword evidence="2" id="KW-1185">Reference proteome</keyword>
<dbReference type="PANTHER" id="PTHR21663:SF0">
    <property type="entry name" value="HEAT REPEAT-CONTAINING PROTEIN 5B"/>
    <property type="match status" value="1"/>
</dbReference>
<dbReference type="GO" id="GO:0005794">
    <property type="term" value="C:Golgi apparatus"/>
    <property type="evidence" value="ECO:0007669"/>
    <property type="project" value="TreeGrafter"/>
</dbReference>
<protein>
    <submittedName>
        <fullName evidence="1">HEAT repeat-containing protein 5B</fullName>
    </submittedName>
</protein>
<dbReference type="GO" id="GO:0006897">
    <property type="term" value="P:endocytosis"/>
    <property type="evidence" value="ECO:0007669"/>
    <property type="project" value="TreeGrafter"/>
</dbReference>
<comment type="caution">
    <text evidence="1">The sequence shown here is derived from an EMBL/GenBank/DDBJ whole genome shotgun (WGS) entry which is preliminary data.</text>
</comment>
<dbReference type="InterPro" id="IPR016024">
    <property type="entry name" value="ARM-type_fold"/>
</dbReference>
<dbReference type="AlphaFoldDB" id="A0A8X6LN77"/>
<name>A0A8X6LN77_TRICU</name>
<proteinExistence type="predicted"/>
<dbReference type="GO" id="GO:0030139">
    <property type="term" value="C:endocytic vesicle"/>
    <property type="evidence" value="ECO:0007669"/>
    <property type="project" value="TreeGrafter"/>
</dbReference>
<dbReference type="InterPro" id="IPR040108">
    <property type="entry name" value="Laa1/Sip1/HEATR5"/>
</dbReference>
<sequence length="198" mass="21709">MRSNTVLAIITGNSLSVCTTRSSFLVACAIMQDHSDPLVQAEAISCLQQLHMFAPRHVNLTNLVPTLCSALNSSHLLLRRASVACLRQLAQREASEISAHAISWTKENNLKPNATKDTLCENGLEGAIFCMLDTETDIRLVSDAHDTLTSMLQTLAEENVGHWLQLCKSVLTATVPVFNKLWSSINNYSQADRTASLN</sequence>
<gene>
    <name evidence="1" type="primary">heatr5b</name>
    <name evidence="1" type="ORF">TNCT_604901</name>
</gene>
<dbReference type="GO" id="GO:0016020">
    <property type="term" value="C:membrane"/>
    <property type="evidence" value="ECO:0007669"/>
    <property type="project" value="TreeGrafter"/>
</dbReference>
<dbReference type="PANTHER" id="PTHR21663">
    <property type="entry name" value="HYPOTHETICAL HEAT DOMAIN-CONTAINING"/>
    <property type="match status" value="1"/>
</dbReference>
<dbReference type="SUPFAM" id="SSF48371">
    <property type="entry name" value="ARM repeat"/>
    <property type="match status" value="1"/>
</dbReference>